<organism evidence="4 5">
    <name type="scientific">Seleniivibrio woodruffii</name>
    <dbReference type="NCBI Taxonomy" id="1078050"/>
    <lineage>
        <taxon>Bacteria</taxon>
        <taxon>Pseudomonadati</taxon>
        <taxon>Deferribacterota</taxon>
        <taxon>Deferribacteres</taxon>
        <taxon>Deferribacterales</taxon>
        <taxon>Geovibrionaceae</taxon>
        <taxon>Seleniivibrio</taxon>
    </lineage>
</organism>
<sequence>MTSKLRTFIWFVIANSALAIIISLKFYEFFPAESFTALSFTYALTSTLGHMFFMAFVMGLPLIAASYIPNRVIRRTVFALVGSGGLIFLFIDTVVFAQYRFHINMAVLTLVFSDDIVSFPLVTWAIVIGSLAGAFAAEYALISYIENRQRTIRPKLGRKIALGFLVLLVCANLINIWGSANAMQSVTIIKKYLPLYHPAAAGGLMVKLGLVDPHELETQKKLNINDEGGDLNYPLKPIEGAAPEKPFDIVLITVDSWRYDTLSKEVTPNIWEMSKNGVVFNNHLSTGNSTRAGIFGLFYGLPGTYWHSFLANQRSAAIIDRMQQLDYQLGIFASAQLTRPEFNRTIFRNVMNLRMKSEGDSAAAKDRDITDDWKQWYVKTDRSKPSFTFLFYDAPHAYDFPVGYDAGYKPVIEGDLNYLSIDNDTDPTPIFNTYKTSVHYVDSLVKEVADTLKASGRLDRTVIIVTGDHGQEMNDNKLNFWGHNGNFTDAQIKVPFVIIAPDAAAGVNKKYTSAYTSHEDVVPTLMKNYLGVTNNTADYSTGFDLYGDFVQRDWVISSKYSGYAVVSKDTIEVMNSMGGYEVFDRSYRPKDQKLDTGRMKGVFESISRYMK</sequence>
<feature type="transmembrane region" description="Helical" evidence="1">
    <location>
        <begin position="77"/>
        <end position="101"/>
    </location>
</feature>
<evidence type="ECO:0000256" key="1">
    <source>
        <dbReference type="SAM" id="Phobius"/>
    </source>
</evidence>
<dbReference type="Pfam" id="PF00884">
    <property type="entry name" value="Sulfatase"/>
    <property type="match status" value="1"/>
</dbReference>
<evidence type="ECO:0000313" key="5">
    <source>
        <dbReference type="Proteomes" id="UP000294614"/>
    </source>
</evidence>
<accession>A0A4R1K5U7</accession>
<feature type="transmembrane region" description="Helical" evidence="1">
    <location>
        <begin position="7"/>
        <end position="27"/>
    </location>
</feature>
<dbReference type="InterPro" id="IPR000917">
    <property type="entry name" value="Sulfatase_N"/>
</dbReference>
<dbReference type="AlphaFoldDB" id="A0A4R1K5U7"/>
<dbReference type="OrthoDB" id="9803751at2"/>
<dbReference type="Pfam" id="PF11893">
    <property type="entry name" value="DUF3413"/>
    <property type="match status" value="1"/>
</dbReference>
<comment type="caution">
    <text evidence="4">The sequence shown here is derived from an EMBL/GenBank/DDBJ whole genome shotgun (WGS) entry which is preliminary data.</text>
</comment>
<protein>
    <submittedName>
        <fullName evidence="4">Uncharacterized protein</fullName>
    </submittedName>
</protein>
<feature type="domain" description="Sulfatase N-terminal" evidence="2">
    <location>
        <begin position="249"/>
        <end position="527"/>
    </location>
</feature>
<reference evidence="4 5" key="1">
    <citation type="submission" date="2019-03" db="EMBL/GenBank/DDBJ databases">
        <title>Genomic Encyclopedia of Type Strains, Phase IV (KMG-IV): sequencing the most valuable type-strain genomes for metagenomic binning, comparative biology and taxonomic classification.</title>
        <authorList>
            <person name="Goeker M."/>
        </authorList>
    </citation>
    <scope>NUCLEOTIDE SEQUENCE [LARGE SCALE GENOMIC DNA]</scope>
    <source>
        <strain evidence="4 5">DSM 24984</strain>
    </source>
</reference>
<feature type="transmembrane region" description="Helical" evidence="1">
    <location>
        <begin position="161"/>
        <end position="180"/>
    </location>
</feature>
<evidence type="ECO:0000259" key="3">
    <source>
        <dbReference type="Pfam" id="PF11893"/>
    </source>
</evidence>
<dbReference type="InterPro" id="IPR024588">
    <property type="entry name" value="YejM_N"/>
</dbReference>
<dbReference type="EMBL" id="SMGG01000006">
    <property type="protein sequence ID" value="TCK59576.1"/>
    <property type="molecule type" value="Genomic_DNA"/>
</dbReference>
<dbReference type="PANTHER" id="PTHR43751:SF3">
    <property type="entry name" value="SULFATASE N-TERMINAL DOMAIN-CONTAINING PROTEIN"/>
    <property type="match status" value="1"/>
</dbReference>
<feature type="domain" description="Inner membrane protein YejM N-terminal" evidence="3">
    <location>
        <begin position="5"/>
        <end position="239"/>
    </location>
</feature>
<keyword evidence="1" id="KW-0812">Transmembrane</keyword>
<dbReference type="PANTHER" id="PTHR43751">
    <property type="entry name" value="SULFATASE"/>
    <property type="match status" value="1"/>
</dbReference>
<evidence type="ECO:0000259" key="2">
    <source>
        <dbReference type="Pfam" id="PF00884"/>
    </source>
</evidence>
<dbReference type="RefSeq" id="WP_132874482.1">
    <property type="nucleotide sequence ID" value="NZ_SMGG01000006.1"/>
</dbReference>
<keyword evidence="1" id="KW-1133">Transmembrane helix</keyword>
<dbReference type="InterPro" id="IPR052701">
    <property type="entry name" value="GAG_Ulvan_Degrading_Sulfatases"/>
</dbReference>
<gene>
    <name evidence="4" type="ORF">C8D98_2510</name>
</gene>
<dbReference type="CDD" id="cd16148">
    <property type="entry name" value="sulfatase_like"/>
    <property type="match status" value="1"/>
</dbReference>
<dbReference type="Gene3D" id="3.40.720.10">
    <property type="entry name" value="Alkaline Phosphatase, subunit A"/>
    <property type="match status" value="1"/>
</dbReference>
<keyword evidence="5" id="KW-1185">Reference proteome</keyword>
<name>A0A4R1K5U7_9BACT</name>
<feature type="transmembrane region" description="Helical" evidence="1">
    <location>
        <begin position="47"/>
        <end position="65"/>
    </location>
</feature>
<dbReference type="SUPFAM" id="SSF53649">
    <property type="entry name" value="Alkaline phosphatase-like"/>
    <property type="match status" value="1"/>
</dbReference>
<dbReference type="Proteomes" id="UP000294614">
    <property type="component" value="Unassembled WGS sequence"/>
</dbReference>
<dbReference type="InterPro" id="IPR017850">
    <property type="entry name" value="Alkaline_phosphatase_core_sf"/>
</dbReference>
<evidence type="ECO:0000313" key="4">
    <source>
        <dbReference type="EMBL" id="TCK59576.1"/>
    </source>
</evidence>
<proteinExistence type="predicted"/>
<dbReference type="InterPro" id="IPR012159">
    <property type="entry name" value="YejM-like"/>
</dbReference>
<dbReference type="PIRSF" id="PIRSF004950">
    <property type="entry name" value="Mmb_sulf_HI0842"/>
    <property type="match status" value="1"/>
</dbReference>
<feature type="transmembrane region" description="Helical" evidence="1">
    <location>
        <begin position="121"/>
        <end position="141"/>
    </location>
</feature>
<keyword evidence="1" id="KW-0472">Membrane</keyword>